<keyword evidence="2" id="KW-0378">Hydrolase</keyword>
<dbReference type="EMBL" id="FPHZ01000159">
    <property type="protein sequence ID" value="SFV88510.1"/>
    <property type="molecule type" value="Genomic_DNA"/>
</dbReference>
<protein>
    <submittedName>
        <fullName evidence="2">Ribonuclease D</fullName>
        <ecNumber evidence="2">3.1.26.3</ecNumber>
    </submittedName>
</protein>
<dbReference type="GO" id="GO:0003676">
    <property type="term" value="F:nucleic acid binding"/>
    <property type="evidence" value="ECO:0007669"/>
    <property type="project" value="InterPro"/>
</dbReference>
<dbReference type="SUPFAM" id="SSF47819">
    <property type="entry name" value="HRDC-like"/>
    <property type="match status" value="2"/>
</dbReference>
<dbReference type="GO" id="GO:0000166">
    <property type="term" value="F:nucleotide binding"/>
    <property type="evidence" value="ECO:0007669"/>
    <property type="project" value="InterPro"/>
</dbReference>
<evidence type="ECO:0000313" key="2">
    <source>
        <dbReference type="EMBL" id="SFV88510.1"/>
    </source>
</evidence>
<dbReference type="PANTHER" id="PTHR47649:SF1">
    <property type="entry name" value="RIBONUCLEASE D"/>
    <property type="match status" value="1"/>
</dbReference>
<dbReference type="PANTHER" id="PTHR47649">
    <property type="entry name" value="RIBONUCLEASE D"/>
    <property type="match status" value="1"/>
</dbReference>
<dbReference type="Gene3D" id="1.10.150.80">
    <property type="entry name" value="HRDC domain"/>
    <property type="match status" value="2"/>
</dbReference>
<proteinExistence type="predicted"/>
<dbReference type="SUPFAM" id="SSF53098">
    <property type="entry name" value="Ribonuclease H-like"/>
    <property type="match status" value="1"/>
</dbReference>
<dbReference type="Pfam" id="PF01612">
    <property type="entry name" value="DNA_pol_A_exo1"/>
    <property type="match status" value="1"/>
</dbReference>
<feature type="domain" description="3'-5' exonuclease" evidence="1">
    <location>
        <begin position="1"/>
        <end position="175"/>
    </location>
</feature>
<dbReference type="CDD" id="cd06142">
    <property type="entry name" value="RNaseD_exo"/>
    <property type="match status" value="1"/>
</dbReference>
<gene>
    <name evidence="2" type="ORF">MNB_SUP05-SYMBIONT-5-1391</name>
</gene>
<dbReference type="AlphaFoldDB" id="A0A1W1E3G5"/>
<evidence type="ECO:0000259" key="1">
    <source>
        <dbReference type="SMART" id="SM00474"/>
    </source>
</evidence>
<dbReference type="EC" id="3.1.26.3" evidence="2"/>
<dbReference type="Gene3D" id="3.30.420.10">
    <property type="entry name" value="Ribonuclease H-like superfamily/Ribonuclease H"/>
    <property type="match status" value="1"/>
</dbReference>
<dbReference type="InterPro" id="IPR012337">
    <property type="entry name" value="RNaseH-like_sf"/>
</dbReference>
<accession>A0A1W1E3G5</accession>
<dbReference type="InterPro" id="IPR036397">
    <property type="entry name" value="RNaseH_sf"/>
</dbReference>
<organism evidence="2">
    <name type="scientific">hydrothermal vent metagenome</name>
    <dbReference type="NCBI Taxonomy" id="652676"/>
    <lineage>
        <taxon>unclassified sequences</taxon>
        <taxon>metagenomes</taxon>
        <taxon>ecological metagenomes</taxon>
    </lineage>
</organism>
<dbReference type="SMART" id="SM00474">
    <property type="entry name" value="35EXOc"/>
    <property type="match status" value="1"/>
</dbReference>
<dbReference type="GO" id="GO:0006139">
    <property type="term" value="P:nucleobase-containing compound metabolic process"/>
    <property type="evidence" value="ECO:0007669"/>
    <property type="project" value="InterPro"/>
</dbReference>
<dbReference type="InterPro" id="IPR051086">
    <property type="entry name" value="RNase_D-like"/>
</dbReference>
<name>A0A1W1E3G5_9ZZZZ</name>
<dbReference type="GO" id="GO:0008408">
    <property type="term" value="F:3'-5' exonuclease activity"/>
    <property type="evidence" value="ECO:0007669"/>
    <property type="project" value="InterPro"/>
</dbReference>
<dbReference type="GO" id="GO:0004525">
    <property type="term" value="F:ribonuclease III activity"/>
    <property type="evidence" value="ECO:0007669"/>
    <property type="project" value="UniProtKB-EC"/>
</dbReference>
<dbReference type="InterPro" id="IPR010997">
    <property type="entry name" value="HRDC-like_sf"/>
</dbReference>
<reference evidence="2" key="1">
    <citation type="submission" date="2016-10" db="EMBL/GenBank/DDBJ databases">
        <authorList>
            <person name="de Groot N.N."/>
        </authorList>
    </citation>
    <scope>NUCLEOTIDE SEQUENCE</scope>
</reference>
<dbReference type="InterPro" id="IPR002562">
    <property type="entry name" value="3'-5'_exonuclease_dom"/>
</dbReference>
<sequence length="353" mass="41252">MITNNNELAEFLHRINNATELAIDTEFKWVNTYYPQLCLLQIATENVAECIDILAIEDLQPLFDKLYQPDVLWIAHAARNDIEVLYRYSKQLPTQVFDTQIAPDLLKNLRPEDSHFGGQISYQALTEILQGVVLDKAYTRLDWTMRPLPEKAVEYALDDVIYLIKNYTQLKTLLKNEQKLDWLMEEGQSLLNAKLYETDIFQVWHRLKGLSRLPKQKHTLAVQLSAWREHQAIDKNKPRRWIMTDNYLIDVAMGKQQLSDNKQQKFADFLTLNPHKIAFEIPQHAPATAQEKAQKLILQKLIQEKATQYNLTTEVIASSKTLLRYIRGDQSVNFLSGWRYHLLKKELEKCKIV</sequence>
<dbReference type="InterPro" id="IPR044876">
    <property type="entry name" value="HRDC_dom_sf"/>
</dbReference>